<dbReference type="Proteomes" id="UP000663874">
    <property type="component" value="Unassembled WGS sequence"/>
</dbReference>
<dbReference type="AlphaFoldDB" id="A0A819N6I1"/>
<name>A0A819N6I1_9BILA</name>
<proteinExistence type="predicted"/>
<sequence>MIVGFPMSEIAVDNFRLFPPEYCFTGRSAQS</sequence>
<feature type="non-terminal residue" evidence="1">
    <location>
        <position position="31"/>
    </location>
</feature>
<comment type="caution">
    <text evidence="1">The sequence shown here is derived from an EMBL/GenBank/DDBJ whole genome shotgun (WGS) entry which is preliminary data.</text>
</comment>
<protein>
    <submittedName>
        <fullName evidence="1">Uncharacterized protein</fullName>
    </submittedName>
</protein>
<evidence type="ECO:0000313" key="2">
    <source>
        <dbReference type="Proteomes" id="UP000663874"/>
    </source>
</evidence>
<reference evidence="1" key="1">
    <citation type="submission" date="2021-02" db="EMBL/GenBank/DDBJ databases">
        <authorList>
            <person name="Nowell W R."/>
        </authorList>
    </citation>
    <scope>NUCLEOTIDE SEQUENCE</scope>
</reference>
<accession>A0A819N6I1</accession>
<gene>
    <name evidence="1" type="ORF">FNK824_LOCUS25332</name>
</gene>
<dbReference type="EMBL" id="CAJOBE010005918">
    <property type="protein sequence ID" value="CAF3989768.1"/>
    <property type="molecule type" value="Genomic_DNA"/>
</dbReference>
<organism evidence="1 2">
    <name type="scientific">Rotaria sordida</name>
    <dbReference type="NCBI Taxonomy" id="392033"/>
    <lineage>
        <taxon>Eukaryota</taxon>
        <taxon>Metazoa</taxon>
        <taxon>Spiralia</taxon>
        <taxon>Gnathifera</taxon>
        <taxon>Rotifera</taxon>
        <taxon>Eurotatoria</taxon>
        <taxon>Bdelloidea</taxon>
        <taxon>Philodinida</taxon>
        <taxon>Philodinidae</taxon>
        <taxon>Rotaria</taxon>
    </lineage>
</organism>
<evidence type="ECO:0000313" key="1">
    <source>
        <dbReference type="EMBL" id="CAF3989768.1"/>
    </source>
</evidence>